<accession>A0ABP9QXQ2</accession>
<gene>
    <name evidence="3" type="ORF">GCM10023321_64140</name>
</gene>
<reference evidence="4" key="1">
    <citation type="journal article" date="2019" name="Int. J. Syst. Evol. Microbiol.">
        <title>The Global Catalogue of Microorganisms (GCM) 10K type strain sequencing project: providing services to taxonomists for standard genome sequencing and annotation.</title>
        <authorList>
            <consortium name="The Broad Institute Genomics Platform"/>
            <consortium name="The Broad Institute Genome Sequencing Center for Infectious Disease"/>
            <person name="Wu L."/>
            <person name="Ma J."/>
        </authorList>
    </citation>
    <scope>NUCLEOTIDE SEQUENCE [LARGE SCALE GENOMIC DNA]</scope>
    <source>
        <strain evidence="4">JCM 18303</strain>
    </source>
</reference>
<dbReference type="RefSeq" id="WP_185063392.1">
    <property type="nucleotide sequence ID" value="NZ_BAABJP010000043.1"/>
</dbReference>
<dbReference type="Proteomes" id="UP001428817">
    <property type="component" value="Unassembled WGS sequence"/>
</dbReference>
<keyword evidence="2" id="KW-0732">Signal</keyword>
<feature type="compositionally biased region" description="Polar residues" evidence="1">
    <location>
        <begin position="71"/>
        <end position="83"/>
    </location>
</feature>
<comment type="caution">
    <text evidence="3">The sequence shown here is derived from an EMBL/GenBank/DDBJ whole genome shotgun (WGS) entry which is preliminary data.</text>
</comment>
<feature type="region of interest" description="Disordered" evidence="1">
    <location>
        <begin position="61"/>
        <end position="83"/>
    </location>
</feature>
<keyword evidence="4" id="KW-1185">Reference proteome</keyword>
<evidence type="ECO:0000256" key="2">
    <source>
        <dbReference type="SAM" id="SignalP"/>
    </source>
</evidence>
<dbReference type="PROSITE" id="PS51257">
    <property type="entry name" value="PROKAR_LIPOPROTEIN"/>
    <property type="match status" value="1"/>
</dbReference>
<dbReference type="EMBL" id="BAABJP010000043">
    <property type="protein sequence ID" value="GAA5169109.1"/>
    <property type="molecule type" value="Genomic_DNA"/>
</dbReference>
<evidence type="ECO:0000313" key="3">
    <source>
        <dbReference type="EMBL" id="GAA5169109.1"/>
    </source>
</evidence>
<organism evidence="3 4">
    <name type="scientific">Pseudonocardia eucalypti</name>
    <dbReference type="NCBI Taxonomy" id="648755"/>
    <lineage>
        <taxon>Bacteria</taxon>
        <taxon>Bacillati</taxon>
        <taxon>Actinomycetota</taxon>
        <taxon>Actinomycetes</taxon>
        <taxon>Pseudonocardiales</taxon>
        <taxon>Pseudonocardiaceae</taxon>
        <taxon>Pseudonocardia</taxon>
    </lineage>
</organism>
<feature type="signal peptide" evidence="2">
    <location>
        <begin position="1"/>
        <end position="27"/>
    </location>
</feature>
<name>A0ABP9QXQ2_9PSEU</name>
<evidence type="ECO:0000313" key="4">
    <source>
        <dbReference type="Proteomes" id="UP001428817"/>
    </source>
</evidence>
<sequence>MSRPLSPAVATGLALACLLGLTGAAVAAEKPVPAHGPQCPDGYRLDADGRNCVTDGLTPYNMPSAIPYDPNRNNDNRYQFNPN</sequence>
<proteinExistence type="predicted"/>
<evidence type="ECO:0000256" key="1">
    <source>
        <dbReference type="SAM" id="MobiDB-lite"/>
    </source>
</evidence>
<protein>
    <submittedName>
        <fullName evidence="3">Uncharacterized protein</fullName>
    </submittedName>
</protein>
<feature type="chain" id="PRO_5045987778" evidence="2">
    <location>
        <begin position="28"/>
        <end position="83"/>
    </location>
</feature>